<accession>G0URQ8</accession>
<name>G0URQ8_TRYCI</name>
<feature type="compositionally biased region" description="Basic residues" evidence="1">
    <location>
        <begin position="56"/>
        <end position="69"/>
    </location>
</feature>
<gene>
    <name evidence="2" type="ORF">TCIL3000_8_2890</name>
</gene>
<dbReference type="EMBL" id="HE575321">
    <property type="protein sequence ID" value="CCC92070.1"/>
    <property type="molecule type" value="Genomic_DNA"/>
</dbReference>
<organism evidence="2">
    <name type="scientific">Trypanosoma congolense (strain IL3000)</name>
    <dbReference type="NCBI Taxonomy" id="1068625"/>
    <lineage>
        <taxon>Eukaryota</taxon>
        <taxon>Discoba</taxon>
        <taxon>Euglenozoa</taxon>
        <taxon>Kinetoplastea</taxon>
        <taxon>Metakinetoplastina</taxon>
        <taxon>Trypanosomatida</taxon>
        <taxon>Trypanosomatidae</taxon>
        <taxon>Trypanosoma</taxon>
        <taxon>Nannomonas</taxon>
    </lineage>
</organism>
<evidence type="ECO:0000313" key="2">
    <source>
        <dbReference type="EMBL" id="CCC92070.1"/>
    </source>
</evidence>
<protein>
    <submittedName>
        <fullName evidence="2">Uncharacterized protein</fullName>
    </submittedName>
</protein>
<dbReference type="AlphaFoldDB" id="G0URQ8"/>
<sequence length="128" mass="14708">MRVPDYITSSHPAAHQHNWVQKANRGNGGRNTISQSREWQAGNMNRTYAGELPSQRTRKTKRKKERKGKSPCSGKNLFGTARYHPHADPPGPDTIMAVTRKTKGTQWRRTNNKGEERTTCRKGYERYL</sequence>
<feature type="compositionally biased region" description="Polar residues" evidence="1">
    <location>
        <begin position="30"/>
        <end position="46"/>
    </location>
</feature>
<evidence type="ECO:0000256" key="1">
    <source>
        <dbReference type="SAM" id="MobiDB-lite"/>
    </source>
</evidence>
<feature type="region of interest" description="Disordered" evidence="1">
    <location>
        <begin position="1"/>
        <end position="128"/>
    </location>
</feature>
<proteinExistence type="predicted"/>
<feature type="compositionally biased region" description="Basic and acidic residues" evidence="1">
    <location>
        <begin position="112"/>
        <end position="128"/>
    </location>
</feature>
<reference evidence="2" key="1">
    <citation type="journal article" date="2012" name="Proc. Natl. Acad. Sci. U.S.A.">
        <title>Antigenic diversity is generated by distinct evolutionary mechanisms in African trypanosome species.</title>
        <authorList>
            <person name="Jackson A.P."/>
            <person name="Berry A."/>
            <person name="Aslett M."/>
            <person name="Allison H.C."/>
            <person name="Burton P."/>
            <person name="Vavrova-Anderson J."/>
            <person name="Brown R."/>
            <person name="Browne H."/>
            <person name="Corton N."/>
            <person name="Hauser H."/>
            <person name="Gamble J."/>
            <person name="Gilderthorp R."/>
            <person name="Marcello L."/>
            <person name="McQuillan J."/>
            <person name="Otto T.D."/>
            <person name="Quail M.A."/>
            <person name="Sanders M.J."/>
            <person name="van Tonder A."/>
            <person name="Ginger M.L."/>
            <person name="Field M.C."/>
            <person name="Barry J.D."/>
            <person name="Hertz-Fowler C."/>
            <person name="Berriman M."/>
        </authorList>
    </citation>
    <scope>NUCLEOTIDE SEQUENCE</scope>
    <source>
        <strain evidence="2">IL3000</strain>
    </source>
</reference>